<dbReference type="AlphaFoldDB" id="A0A9J2P2W7"/>
<keyword evidence="2" id="KW-0472">Membrane</keyword>
<evidence type="ECO:0000313" key="5">
    <source>
        <dbReference type="WBParaSite" id="ALUE_0000375301-mRNA-1"/>
    </source>
</evidence>
<accession>A0A9J2P2W7</accession>
<keyword evidence="4" id="KW-1185">Reference proteome</keyword>
<feature type="transmembrane region" description="Helical" evidence="2">
    <location>
        <begin position="838"/>
        <end position="862"/>
    </location>
</feature>
<keyword evidence="2" id="KW-1133">Transmembrane helix</keyword>
<feature type="region of interest" description="Disordered" evidence="1">
    <location>
        <begin position="458"/>
        <end position="502"/>
    </location>
</feature>
<dbReference type="Proteomes" id="UP000036681">
    <property type="component" value="Unplaced"/>
</dbReference>
<protein>
    <submittedName>
        <fullName evidence="5">Chondroitin proteoglycan 4 domain-containing protein</fullName>
    </submittedName>
</protein>
<feature type="region of interest" description="Disordered" evidence="1">
    <location>
        <begin position="385"/>
        <end position="433"/>
    </location>
</feature>
<feature type="compositionally biased region" description="Basic and acidic residues" evidence="1">
    <location>
        <begin position="413"/>
        <end position="426"/>
    </location>
</feature>
<dbReference type="WBParaSite" id="ALUE_0000375301-mRNA-1">
    <property type="protein sequence ID" value="ALUE_0000375301-mRNA-1"/>
    <property type="gene ID" value="ALUE_0000375301"/>
</dbReference>
<feature type="region of interest" description="Disordered" evidence="1">
    <location>
        <begin position="645"/>
        <end position="760"/>
    </location>
</feature>
<evidence type="ECO:0000256" key="1">
    <source>
        <dbReference type="SAM" id="MobiDB-lite"/>
    </source>
</evidence>
<name>A0A9J2P2W7_ASCLU</name>
<keyword evidence="2" id="KW-0812">Transmembrane</keyword>
<feature type="compositionally biased region" description="Acidic residues" evidence="1">
    <location>
        <begin position="723"/>
        <end position="732"/>
    </location>
</feature>
<evidence type="ECO:0000256" key="3">
    <source>
        <dbReference type="SAM" id="SignalP"/>
    </source>
</evidence>
<feature type="compositionally biased region" description="Basic residues" evidence="1">
    <location>
        <begin position="706"/>
        <end position="716"/>
    </location>
</feature>
<sequence>MMNFRLVCIVIVAFCYFLGDEARSVYGATIVRDRRRRDTAKCSQRCDRIFERSLRRIGESRETLRTLLVKQRPHQLVKDACWKSFDYFDCMQHCELPNRHHLAKASRMLKNRCRPFIEGEESQLACISKFHSFLEVRCSTYLNEAIRLSKLGIKMKHDTCRYLHYHNLCLANNIFHFCPKASKIFTRLNLRDYFISFLLPEDDQYFSEDYLDDCQIYNFVKAAEAAYDTTESNHVDSVTPYLEINEDDYVSRVTNPDALLPDAYSSIPISPTATTTQNALIASTTSFETPLSTVTTTKLLFSPERDLQFTPPNFFYSSLRSSTLRRTPHDDFYSHGTLHEDVVGTETLPVRIDFTQQLDDYSHEGSEEEHRFEESIFTSPIPRVSVTQPSSDEISTAASPRPFYKTSAPYNIKSDRNNEVTQKETSFDGEFGDMMSFNSTTASPDLSSTRSKFSAWPIQIPVTSSKQPTDSPTNIKESEEEASDDHHTQPIQQSASHRTAADELSYPSVLAVTPHPAIVSPKGDVYTELSYDLDSDEGENSEEATETRIHLQSSTYQMPPSENTINSPLSRIHPDSEVQFTSAPTTLAHSAEIVYMHEADAQLEHASLSSENLATIPPAIVTDAVPYSTPTEAIERVLQTKPAWSESRHALHTSAEGTDNREMNREPMTAITDKPVHIKHSSSEGRKSSTSKLHQSDFTKRPPIFRGRRIHVKPIRSWRESINDDNTENDSDENSHSGQALKKRTKASAKGTNEATSSERHHWDLIRRVPANRELGDHSEIRQSEYDDTLRLTESSFDGNGDVWDEPAISEIQNETSNSRGDEGTGEFLPTEHGAIMLFIYVTLVSIALLTVIALLVALAILTPSPSALSIGPGSLSAQ</sequence>
<evidence type="ECO:0000313" key="4">
    <source>
        <dbReference type="Proteomes" id="UP000036681"/>
    </source>
</evidence>
<proteinExistence type="predicted"/>
<feature type="signal peptide" evidence="3">
    <location>
        <begin position="1"/>
        <end position="22"/>
    </location>
</feature>
<keyword evidence="3" id="KW-0732">Signal</keyword>
<feature type="chain" id="PRO_5039906413" evidence="3">
    <location>
        <begin position="23"/>
        <end position="879"/>
    </location>
</feature>
<reference evidence="5" key="1">
    <citation type="submission" date="2023-03" db="UniProtKB">
        <authorList>
            <consortium name="WormBaseParasite"/>
        </authorList>
    </citation>
    <scope>IDENTIFICATION</scope>
</reference>
<feature type="compositionally biased region" description="Polar residues" evidence="1">
    <location>
        <begin position="385"/>
        <end position="398"/>
    </location>
</feature>
<feature type="compositionally biased region" description="Polar residues" evidence="1">
    <location>
        <begin position="461"/>
        <end position="475"/>
    </location>
</feature>
<evidence type="ECO:0000256" key="2">
    <source>
        <dbReference type="SAM" id="Phobius"/>
    </source>
</evidence>
<organism evidence="4 5">
    <name type="scientific">Ascaris lumbricoides</name>
    <name type="common">Giant roundworm</name>
    <dbReference type="NCBI Taxonomy" id="6252"/>
    <lineage>
        <taxon>Eukaryota</taxon>
        <taxon>Metazoa</taxon>
        <taxon>Ecdysozoa</taxon>
        <taxon>Nematoda</taxon>
        <taxon>Chromadorea</taxon>
        <taxon>Rhabditida</taxon>
        <taxon>Spirurina</taxon>
        <taxon>Ascaridomorpha</taxon>
        <taxon>Ascaridoidea</taxon>
        <taxon>Ascarididae</taxon>
        <taxon>Ascaris</taxon>
    </lineage>
</organism>